<accession>A0AAV0BGG6</accession>
<evidence type="ECO:0000256" key="3">
    <source>
        <dbReference type="ARBA" id="ARBA00022692"/>
    </source>
</evidence>
<proteinExistence type="predicted"/>
<dbReference type="PANTHER" id="PTHR33281">
    <property type="entry name" value="UPF0187 PROTEIN YNEE"/>
    <property type="match status" value="1"/>
</dbReference>
<sequence length="469" mass="52001">MSSAVTTQPSTPRHRNSKLPRLLDSLKDLVDIEENDEGRVKLRGKVDWFGDVFRFTGSTIPQAWRAVTGFTLWAAVVAVADFVYKGNLNLSNSVIPLLSVVVGLMLVFRNTTAFGRWDDGRKNFTSLQNVVRNAARDSWISIGARGPIDASKKQGLSPHEVRLKARYLRMLVAFAVSVKRHVRGQYGIEYDDLRAVLPREYYTQQTPPGFGFDAANADVGASSTTPSSSHDSRLIDVNNDGTEDREVEEDSPLQKHSPQLPAYKRLKSIFFSQEEEIGEALSSSREPNEDSPLLRRVVSAQRLEDPSAIVIHNYLSRPSLPLPLLIGHQLQLYLAHCKQKGYLESIGPGGYNRMIQSINSMTDLFGQIDGISSNTIPASYGIHLKQCTSLYLFALPLTMASDLGWILIPLVSIVAFTLVGIEALARECEVPFGTDPSDLPLDYICADLRNEVEHMIAKLGCNPDNDLMI</sequence>
<dbReference type="Proteomes" id="UP001153365">
    <property type="component" value="Unassembled WGS sequence"/>
</dbReference>
<evidence type="ECO:0000313" key="9">
    <source>
        <dbReference type="EMBL" id="CAH7686274.1"/>
    </source>
</evidence>
<dbReference type="GO" id="GO:0005254">
    <property type="term" value="F:chloride channel activity"/>
    <property type="evidence" value="ECO:0007669"/>
    <property type="project" value="InterPro"/>
</dbReference>
<keyword evidence="6 8" id="KW-0472">Membrane</keyword>
<protein>
    <submittedName>
        <fullName evidence="9">Bestrophin, RFP-TM, chloride channel-domain-containing protein</fullName>
    </submittedName>
</protein>
<evidence type="ECO:0000256" key="5">
    <source>
        <dbReference type="ARBA" id="ARBA00023065"/>
    </source>
</evidence>
<keyword evidence="3 8" id="KW-0812">Transmembrane</keyword>
<name>A0AAV0BGG6_PHAPC</name>
<gene>
    <name evidence="9" type="ORF">PPACK8108_LOCUS20900</name>
</gene>
<keyword evidence="2" id="KW-0813">Transport</keyword>
<organism evidence="9 10">
    <name type="scientific">Phakopsora pachyrhizi</name>
    <name type="common">Asian soybean rust disease fungus</name>
    <dbReference type="NCBI Taxonomy" id="170000"/>
    <lineage>
        <taxon>Eukaryota</taxon>
        <taxon>Fungi</taxon>
        <taxon>Dikarya</taxon>
        <taxon>Basidiomycota</taxon>
        <taxon>Pucciniomycotina</taxon>
        <taxon>Pucciniomycetes</taxon>
        <taxon>Pucciniales</taxon>
        <taxon>Phakopsoraceae</taxon>
        <taxon>Phakopsora</taxon>
    </lineage>
</organism>
<dbReference type="Pfam" id="PF25539">
    <property type="entry name" value="Bestrophin_2"/>
    <property type="match status" value="2"/>
</dbReference>
<comment type="caution">
    <text evidence="9">The sequence shown here is derived from an EMBL/GenBank/DDBJ whole genome shotgun (WGS) entry which is preliminary data.</text>
</comment>
<keyword evidence="5" id="KW-0406">Ion transport</keyword>
<dbReference type="InterPro" id="IPR044669">
    <property type="entry name" value="YneE/VCCN1/2-like"/>
</dbReference>
<evidence type="ECO:0000256" key="4">
    <source>
        <dbReference type="ARBA" id="ARBA00022989"/>
    </source>
</evidence>
<keyword evidence="4 8" id="KW-1133">Transmembrane helix</keyword>
<evidence type="ECO:0000256" key="2">
    <source>
        <dbReference type="ARBA" id="ARBA00022448"/>
    </source>
</evidence>
<feature type="transmembrane region" description="Helical" evidence="8">
    <location>
        <begin position="403"/>
        <end position="421"/>
    </location>
</feature>
<evidence type="ECO:0000313" key="10">
    <source>
        <dbReference type="Proteomes" id="UP001153365"/>
    </source>
</evidence>
<evidence type="ECO:0000256" key="6">
    <source>
        <dbReference type="ARBA" id="ARBA00023136"/>
    </source>
</evidence>
<dbReference type="PANTHER" id="PTHR33281:SF21">
    <property type="entry name" value="MEMBRANE PROTEIN"/>
    <property type="match status" value="1"/>
</dbReference>
<comment type="subcellular location">
    <subcellularLocation>
        <location evidence="1">Membrane</location>
        <topology evidence="1">Multi-pass membrane protein</topology>
    </subcellularLocation>
</comment>
<feature type="compositionally biased region" description="Acidic residues" evidence="7">
    <location>
        <begin position="241"/>
        <end position="251"/>
    </location>
</feature>
<dbReference type="EMBL" id="CALTRL010005780">
    <property type="protein sequence ID" value="CAH7686274.1"/>
    <property type="molecule type" value="Genomic_DNA"/>
</dbReference>
<feature type="region of interest" description="Disordered" evidence="7">
    <location>
        <begin position="213"/>
        <end position="258"/>
    </location>
</feature>
<dbReference type="AlphaFoldDB" id="A0AAV0BGG6"/>
<reference evidence="9" key="1">
    <citation type="submission" date="2022-06" db="EMBL/GenBank/DDBJ databases">
        <authorList>
            <consortium name="SYNGENTA / RWTH Aachen University"/>
        </authorList>
    </citation>
    <scope>NUCLEOTIDE SEQUENCE</scope>
</reference>
<evidence type="ECO:0000256" key="1">
    <source>
        <dbReference type="ARBA" id="ARBA00004141"/>
    </source>
</evidence>
<evidence type="ECO:0000256" key="8">
    <source>
        <dbReference type="SAM" id="Phobius"/>
    </source>
</evidence>
<evidence type="ECO:0000256" key="7">
    <source>
        <dbReference type="SAM" id="MobiDB-lite"/>
    </source>
</evidence>
<keyword evidence="10" id="KW-1185">Reference proteome</keyword>
<dbReference type="GO" id="GO:0016020">
    <property type="term" value="C:membrane"/>
    <property type="evidence" value="ECO:0007669"/>
    <property type="project" value="UniProtKB-SubCell"/>
</dbReference>